<evidence type="ECO:0000256" key="5">
    <source>
        <dbReference type="ARBA" id="ARBA00023136"/>
    </source>
</evidence>
<keyword evidence="8" id="KW-1185">Reference proteome</keyword>
<dbReference type="EMBL" id="ASRV01000149">
    <property type="protein sequence ID" value="EOR24549.1"/>
    <property type="molecule type" value="Genomic_DNA"/>
</dbReference>
<comment type="caution">
    <text evidence="7">The sequence shown here is derived from an EMBL/GenBank/DDBJ whole genome shotgun (WGS) entry which is preliminary data.</text>
</comment>
<dbReference type="AlphaFoldDB" id="R9C5A1"/>
<proteinExistence type="predicted"/>
<feature type="transmembrane region" description="Helical" evidence="6">
    <location>
        <begin position="322"/>
        <end position="345"/>
    </location>
</feature>
<feature type="transmembrane region" description="Helical" evidence="6">
    <location>
        <begin position="172"/>
        <end position="191"/>
    </location>
</feature>
<keyword evidence="5 6" id="KW-0472">Membrane</keyword>
<evidence type="ECO:0000256" key="3">
    <source>
        <dbReference type="ARBA" id="ARBA00022692"/>
    </source>
</evidence>
<feature type="transmembrane region" description="Helical" evidence="6">
    <location>
        <begin position="116"/>
        <end position="137"/>
    </location>
</feature>
<gene>
    <name evidence="7" type="ORF">A500_12209</name>
</gene>
<reference evidence="7 8" key="1">
    <citation type="submission" date="2013-03" db="EMBL/GenBank/DDBJ databases">
        <title>Whole genome shotgun sequencing of Clostridium sartagoforme AAU1.</title>
        <authorList>
            <person name="Joshi C.G."/>
            <person name="Duggirala S.M."/>
            <person name="Nathani N.M."/>
            <person name="Bhatt V.D."/>
            <person name="Patel A.K."/>
            <person name="Pandya P.R."/>
            <person name="KaPatel J.A."/>
        </authorList>
    </citation>
    <scope>NUCLEOTIDE SEQUENCE [LARGE SCALE GENOMIC DNA]</scope>
    <source>
        <strain evidence="7 8">AAU1</strain>
    </source>
</reference>
<dbReference type="RefSeq" id="WP_016207767.1">
    <property type="nucleotide sequence ID" value="NZ_ASRV01000149.1"/>
</dbReference>
<feature type="transmembrane region" description="Helical" evidence="6">
    <location>
        <begin position="416"/>
        <end position="434"/>
    </location>
</feature>
<dbReference type="Proteomes" id="UP000013988">
    <property type="component" value="Unassembled WGS sequence"/>
</dbReference>
<evidence type="ECO:0000256" key="6">
    <source>
        <dbReference type="SAM" id="Phobius"/>
    </source>
</evidence>
<evidence type="ECO:0000313" key="7">
    <source>
        <dbReference type="EMBL" id="EOR24549.1"/>
    </source>
</evidence>
<evidence type="ECO:0000256" key="1">
    <source>
        <dbReference type="ARBA" id="ARBA00004651"/>
    </source>
</evidence>
<dbReference type="PANTHER" id="PTHR30250:SF11">
    <property type="entry name" value="O-ANTIGEN TRANSPORTER-RELATED"/>
    <property type="match status" value="1"/>
</dbReference>
<protein>
    <submittedName>
        <fullName evidence="7">CpsU</fullName>
    </submittedName>
</protein>
<dbReference type="PATRIC" id="fig|1202534.3.peg.2422"/>
<dbReference type="PANTHER" id="PTHR30250">
    <property type="entry name" value="PST FAMILY PREDICTED COLANIC ACID TRANSPORTER"/>
    <property type="match status" value="1"/>
</dbReference>
<feature type="transmembrane region" description="Helical" evidence="6">
    <location>
        <begin position="149"/>
        <end position="166"/>
    </location>
</feature>
<feature type="transmembrane region" description="Helical" evidence="6">
    <location>
        <begin position="12"/>
        <end position="31"/>
    </location>
</feature>
<feature type="transmembrane region" description="Helical" evidence="6">
    <location>
        <begin position="381"/>
        <end position="404"/>
    </location>
</feature>
<feature type="transmembrane region" description="Helical" evidence="6">
    <location>
        <begin position="440"/>
        <end position="462"/>
    </location>
</feature>
<sequence>MKSKNVIKNFLYNSLYQLLIIITPIITTPYISRVIGAEGIGTYTSTLGVAQLFSIIGMIGIMNYGSRSIAYVRDNNNKLTKTFWNIWLIQLIFSSISLLIYFLIFVGYSPLGFREIFIIQSPIVIGAIFDISWLYVGLEDFKKTVSRNILVKIVGILCIFIFVKSYDDLYKYIAINSISTFLGILTLWMFIRQYIRKIDFSSFKISEHLKGAFLLLVPQLAVHFYTGLDRTIIGGLSNLTEVGFYDQSQKISRIALSLVTSLSTVLMPRIANMFANNDTEKIDDYLYKSLNFTVLISSLLMAGIAGVTNDFVPVFFGTEFNIISPYMIITSLIVVFIPIGGVFANQYALPTGKNKEYIMPLVLAAIINILINFTLVPKLGALGGVIAIVLTELITMCIRIILIIRYINVRKILSDIYIYIIVGIASSSLTILLGKLFSPSILAILIESIFCIVIYSILIYIFSKFLENI</sequence>
<keyword evidence="3 6" id="KW-0812">Transmembrane</keyword>
<evidence type="ECO:0000256" key="2">
    <source>
        <dbReference type="ARBA" id="ARBA00022475"/>
    </source>
</evidence>
<dbReference type="GO" id="GO:0005886">
    <property type="term" value="C:plasma membrane"/>
    <property type="evidence" value="ECO:0007669"/>
    <property type="project" value="UniProtKB-SubCell"/>
</dbReference>
<feature type="transmembrane region" description="Helical" evidence="6">
    <location>
        <begin position="253"/>
        <end position="271"/>
    </location>
</feature>
<evidence type="ECO:0000256" key="4">
    <source>
        <dbReference type="ARBA" id="ARBA00022989"/>
    </source>
</evidence>
<keyword evidence="4 6" id="KW-1133">Transmembrane helix</keyword>
<accession>R9C5A1</accession>
<feature type="transmembrane region" description="Helical" evidence="6">
    <location>
        <begin position="212"/>
        <end position="233"/>
    </location>
</feature>
<organism evidence="7 8">
    <name type="scientific">Clostridium sartagoforme AAU1</name>
    <dbReference type="NCBI Taxonomy" id="1202534"/>
    <lineage>
        <taxon>Bacteria</taxon>
        <taxon>Bacillati</taxon>
        <taxon>Bacillota</taxon>
        <taxon>Clostridia</taxon>
        <taxon>Eubacteriales</taxon>
        <taxon>Clostridiaceae</taxon>
        <taxon>Clostridium</taxon>
    </lineage>
</organism>
<name>R9C5A1_9CLOT</name>
<comment type="subcellular location">
    <subcellularLocation>
        <location evidence="1">Cell membrane</location>
        <topology evidence="1">Multi-pass membrane protein</topology>
    </subcellularLocation>
</comment>
<dbReference type="Pfam" id="PF01943">
    <property type="entry name" value="Polysacc_synt"/>
    <property type="match status" value="1"/>
</dbReference>
<evidence type="ECO:0000313" key="8">
    <source>
        <dbReference type="Proteomes" id="UP000013988"/>
    </source>
</evidence>
<keyword evidence="2" id="KW-1003">Cell membrane</keyword>
<dbReference type="InterPro" id="IPR050833">
    <property type="entry name" value="Poly_Biosynth_Transport"/>
</dbReference>
<dbReference type="InterPro" id="IPR002797">
    <property type="entry name" value="Polysacc_synth"/>
</dbReference>
<feature type="transmembrane region" description="Helical" evidence="6">
    <location>
        <begin position="43"/>
        <end position="62"/>
    </location>
</feature>
<feature type="transmembrane region" description="Helical" evidence="6">
    <location>
        <begin position="357"/>
        <end position="375"/>
    </location>
</feature>
<feature type="transmembrane region" description="Helical" evidence="6">
    <location>
        <begin position="83"/>
        <end position="104"/>
    </location>
</feature>
<feature type="transmembrane region" description="Helical" evidence="6">
    <location>
        <begin position="292"/>
        <end position="316"/>
    </location>
</feature>